<dbReference type="Proteomes" id="UP000634004">
    <property type="component" value="Unassembled WGS sequence"/>
</dbReference>
<dbReference type="GO" id="GO:0030976">
    <property type="term" value="F:thiamine pyrophosphate binding"/>
    <property type="evidence" value="ECO:0007669"/>
    <property type="project" value="UniProtKB-UniRule"/>
</dbReference>
<reference evidence="18" key="1">
    <citation type="journal article" date="2014" name="Int. J. Syst. Evol. Microbiol.">
        <title>Complete genome sequence of Corynebacterium casei LMG S-19264T (=DSM 44701T), isolated from a smear-ripened cheese.</title>
        <authorList>
            <consortium name="US DOE Joint Genome Institute (JGI-PGF)"/>
            <person name="Walter F."/>
            <person name="Albersmeier A."/>
            <person name="Kalinowski J."/>
            <person name="Ruckert C."/>
        </authorList>
    </citation>
    <scope>NUCLEOTIDE SEQUENCE</scope>
    <source>
        <strain evidence="18">KCTC 32513</strain>
    </source>
</reference>
<evidence type="ECO:0000256" key="10">
    <source>
        <dbReference type="ARBA" id="ARBA00022842"/>
    </source>
</evidence>
<dbReference type="InterPro" id="IPR000399">
    <property type="entry name" value="TPP-bd_CS"/>
</dbReference>
<dbReference type="Gene3D" id="3.40.50.1220">
    <property type="entry name" value="TPP-binding domain"/>
    <property type="match status" value="1"/>
</dbReference>
<feature type="domain" description="Thiamine pyrophosphate enzyme TPP-binding" evidence="16">
    <location>
        <begin position="408"/>
        <end position="556"/>
    </location>
</feature>
<dbReference type="AlphaFoldDB" id="A0A8J3CRV6"/>
<comment type="cofactor">
    <cofactor evidence="14">
        <name>thiamine diphosphate</name>
        <dbReference type="ChEBI" id="CHEBI:58937"/>
    </cofactor>
    <text evidence="14">Binds 1 thiamine pyrophosphate per subunit.</text>
</comment>
<dbReference type="GO" id="GO:0003984">
    <property type="term" value="F:acetolactate synthase activity"/>
    <property type="evidence" value="ECO:0007669"/>
    <property type="project" value="UniProtKB-EC"/>
</dbReference>
<dbReference type="FunFam" id="3.40.50.970:FF:000007">
    <property type="entry name" value="Acetolactate synthase"/>
    <property type="match status" value="1"/>
</dbReference>
<evidence type="ECO:0000256" key="4">
    <source>
        <dbReference type="ARBA" id="ARBA00013145"/>
    </source>
</evidence>
<keyword evidence="6" id="KW-0285">Flavoprotein</keyword>
<evidence type="ECO:0000256" key="7">
    <source>
        <dbReference type="ARBA" id="ARBA00022679"/>
    </source>
</evidence>
<dbReference type="PANTHER" id="PTHR18968">
    <property type="entry name" value="THIAMINE PYROPHOSPHATE ENZYMES"/>
    <property type="match status" value="1"/>
</dbReference>
<keyword evidence="12 14" id="KW-0100">Branched-chain amino acid biosynthesis</keyword>
<dbReference type="SUPFAM" id="SSF52518">
    <property type="entry name" value="Thiamin diphosphate-binding fold (THDP-binding)"/>
    <property type="match status" value="2"/>
</dbReference>
<evidence type="ECO:0000259" key="17">
    <source>
        <dbReference type="Pfam" id="PF02776"/>
    </source>
</evidence>
<evidence type="ECO:0000256" key="11">
    <source>
        <dbReference type="ARBA" id="ARBA00023052"/>
    </source>
</evidence>
<evidence type="ECO:0000259" key="15">
    <source>
        <dbReference type="Pfam" id="PF00205"/>
    </source>
</evidence>
<dbReference type="InterPro" id="IPR039368">
    <property type="entry name" value="AHAS_TPP"/>
</dbReference>
<comment type="similarity">
    <text evidence="3 14">Belongs to the TPP enzyme family.</text>
</comment>
<dbReference type="FunFam" id="3.40.50.970:FF:000016">
    <property type="entry name" value="Acetolactate synthase"/>
    <property type="match status" value="1"/>
</dbReference>
<dbReference type="InterPro" id="IPR012000">
    <property type="entry name" value="Thiamin_PyroP_enz_cen_dom"/>
</dbReference>
<keyword evidence="11 14" id="KW-0786">Thiamine pyrophosphate</keyword>
<keyword evidence="10 14" id="KW-0460">Magnesium</keyword>
<dbReference type="InterPro" id="IPR012001">
    <property type="entry name" value="Thiamin_PyroP_enz_TPP-bd_dom"/>
</dbReference>
<dbReference type="GO" id="GO:0050660">
    <property type="term" value="F:flavin adenine dinucleotide binding"/>
    <property type="evidence" value="ECO:0007669"/>
    <property type="project" value="InterPro"/>
</dbReference>
<protein>
    <recommendedName>
        <fullName evidence="4 14">Acetolactate synthase</fullName>
        <ecNumber evidence="4 14">2.2.1.6</ecNumber>
    </recommendedName>
</protein>
<accession>A0A8J3CRV6</accession>
<dbReference type="NCBIfam" id="TIGR00118">
    <property type="entry name" value="acolac_lg"/>
    <property type="match status" value="1"/>
</dbReference>
<evidence type="ECO:0000313" key="18">
    <source>
        <dbReference type="EMBL" id="GHA96575.1"/>
    </source>
</evidence>
<comment type="caution">
    <text evidence="18">The sequence shown here is derived from an EMBL/GenBank/DDBJ whole genome shotgun (WGS) entry which is preliminary data.</text>
</comment>
<feature type="domain" description="Thiamine pyrophosphate enzyme central" evidence="15">
    <location>
        <begin position="215"/>
        <end position="350"/>
    </location>
</feature>
<keyword evidence="5 14" id="KW-0028">Amino-acid biosynthesis</keyword>
<dbReference type="FunFam" id="3.40.50.1220:FF:000008">
    <property type="entry name" value="Acetolactate synthase"/>
    <property type="match status" value="1"/>
</dbReference>
<dbReference type="GO" id="GO:0000287">
    <property type="term" value="F:magnesium ion binding"/>
    <property type="evidence" value="ECO:0007669"/>
    <property type="project" value="UniProtKB-UniRule"/>
</dbReference>
<dbReference type="GO" id="GO:0005948">
    <property type="term" value="C:acetolactate synthase complex"/>
    <property type="evidence" value="ECO:0007669"/>
    <property type="project" value="TreeGrafter"/>
</dbReference>
<evidence type="ECO:0000256" key="3">
    <source>
        <dbReference type="ARBA" id="ARBA00007812"/>
    </source>
</evidence>
<dbReference type="InterPro" id="IPR029035">
    <property type="entry name" value="DHS-like_NAD/FAD-binding_dom"/>
</dbReference>
<evidence type="ECO:0000256" key="5">
    <source>
        <dbReference type="ARBA" id="ARBA00022605"/>
    </source>
</evidence>
<keyword evidence="9" id="KW-0274">FAD</keyword>
<dbReference type="GO" id="GO:0009099">
    <property type="term" value="P:L-valine biosynthetic process"/>
    <property type="evidence" value="ECO:0007669"/>
    <property type="project" value="UniProtKB-UniPathway"/>
</dbReference>
<dbReference type="InterPro" id="IPR045229">
    <property type="entry name" value="TPP_enz"/>
</dbReference>
<dbReference type="PROSITE" id="PS00187">
    <property type="entry name" value="TPP_ENZYMES"/>
    <property type="match status" value="1"/>
</dbReference>
<dbReference type="SUPFAM" id="SSF52467">
    <property type="entry name" value="DHS-like NAD/FAD-binding domain"/>
    <property type="match status" value="1"/>
</dbReference>
<comment type="pathway">
    <text evidence="1 14">Amino-acid biosynthesis; L-isoleucine biosynthesis; L-isoleucine from 2-oxobutanoate: step 1/4.</text>
</comment>
<evidence type="ECO:0000256" key="1">
    <source>
        <dbReference type="ARBA" id="ARBA00004974"/>
    </source>
</evidence>
<dbReference type="CDD" id="cd07035">
    <property type="entry name" value="TPP_PYR_POX_like"/>
    <property type="match status" value="1"/>
</dbReference>
<name>A0A8J3CRV6_9PROT</name>
<dbReference type="Pfam" id="PF02775">
    <property type="entry name" value="TPP_enzyme_C"/>
    <property type="match status" value="1"/>
</dbReference>
<dbReference type="InterPro" id="IPR011766">
    <property type="entry name" value="TPP_enzyme_TPP-bd"/>
</dbReference>
<comment type="catalytic activity">
    <reaction evidence="13 14">
        <text>2 pyruvate + H(+) = (2S)-2-acetolactate + CO2</text>
        <dbReference type="Rhea" id="RHEA:25249"/>
        <dbReference type="ChEBI" id="CHEBI:15361"/>
        <dbReference type="ChEBI" id="CHEBI:15378"/>
        <dbReference type="ChEBI" id="CHEBI:16526"/>
        <dbReference type="ChEBI" id="CHEBI:58476"/>
        <dbReference type="EC" id="2.2.1.6"/>
    </reaction>
</comment>
<evidence type="ECO:0000256" key="13">
    <source>
        <dbReference type="ARBA" id="ARBA00048670"/>
    </source>
</evidence>
<evidence type="ECO:0000259" key="16">
    <source>
        <dbReference type="Pfam" id="PF02775"/>
    </source>
</evidence>
<dbReference type="EMBL" id="BMZH01000007">
    <property type="protein sequence ID" value="GHA96575.1"/>
    <property type="molecule type" value="Genomic_DNA"/>
</dbReference>
<reference evidence="18" key="2">
    <citation type="submission" date="2020-09" db="EMBL/GenBank/DDBJ databases">
        <authorList>
            <person name="Sun Q."/>
            <person name="Kim S."/>
        </authorList>
    </citation>
    <scope>NUCLEOTIDE SEQUENCE</scope>
    <source>
        <strain evidence="18">KCTC 32513</strain>
    </source>
</reference>
<evidence type="ECO:0000313" key="19">
    <source>
        <dbReference type="Proteomes" id="UP000634004"/>
    </source>
</evidence>
<evidence type="ECO:0000256" key="2">
    <source>
        <dbReference type="ARBA" id="ARBA00005025"/>
    </source>
</evidence>
<evidence type="ECO:0000256" key="12">
    <source>
        <dbReference type="ARBA" id="ARBA00023304"/>
    </source>
</evidence>
<keyword evidence="8 14" id="KW-0479">Metal-binding</keyword>
<feature type="domain" description="Thiamine pyrophosphate enzyme N-terminal TPP-binding" evidence="17">
    <location>
        <begin position="29"/>
        <end position="143"/>
    </location>
</feature>
<keyword evidence="19" id="KW-1185">Reference proteome</keyword>
<sequence>MPGTALLMTTATQFTKQQTEVFENRDPKTGALLLLEAIEAQGVDIIFGYPGGAIMPVYDVLPRTSLTHILCRHEQGCGMAAIGYARATGKVGTALATSGPGATNLVTAIADAYLDSVPVVFITGQVPSDLMGTDAFQEVDIVGITMPIVKHSYIARDPADLPGMVAEAYFIAAEGRPGPVLIDLPKDVANAVTTERHRWRPYPKVKPEMGQSQDIAAAEALMRAAKKPLFYIGGGIAQGDGVTELRELVERTQIPVVSTLKGLGSLPSDHPNYLGMLGMHGLRAANYAVQECDLLIVAGARFDDRATGKLDTFAPEAKVIHMDIDIAEINKLRAVNVGLDGSLKKNLAALDPFDGGAAPNISDWTELCYSRRAMHEWDYDAPGEFVYAPKLLHDLSRRAPDSAIFTCDVGQHQMWVAQHCYFDDPKDHITSGGLGTMGFGIPAGLGAKLGTPDRTVITVTGDGSIMMNIQELATLNRYNIPLKIVLLDNSVLGMVRQWQEVFFDKNYSETTLDDNPDFALLARAFQIDAFTVNTRDEVDAGIDRLLSTDGPVLMHVKIDPGENVWPLVPPGRSNADMMER</sequence>
<dbReference type="PANTHER" id="PTHR18968:SF142">
    <property type="entry name" value="ACETOLACTATE SYNTHASE"/>
    <property type="match status" value="1"/>
</dbReference>
<evidence type="ECO:0000256" key="6">
    <source>
        <dbReference type="ARBA" id="ARBA00022630"/>
    </source>
</evidence>
<dbReference type="Gene3D" id="3.40.50.970">
    <property type="match status" value="2"/>
</dbReference>
<comment type="cofactor">
    <cofactor evidence="14">
        <name>Mg(2+)</name>
        <dbReference type="ChEBI" id="CHEBI:18420"/>
    </cofactor>
    <text evidence="14">Binds 1 Mg(2+) ion per subunit.</text>
</comment>
<dbReference type="UniPathway" id="UPA00047">
    <property type="reaction ID" value="UER00055"/>
</dbReference>
<evidence type="ECO:0000256" key="9">
    <source>
        <dbReference type="ARBA" id="ARBA00022827"/>
    </source>
</evidence>
<gene>
    <name evidence="18" type="primary">ilvG</name>
    <name evidence="18" type="ORF">GCM10009069_19510</name>
</gene>
<dbReference type="NCBIfam" id="NF006524">
    <property type="entry name" value="PRK08978.1"/>
    <property type="match status" value="1"/>
</dbReference>
<dbReference type="Pfam" id="PF00205">
    <property type="entry name" value="TPP_enzyme_M"/>
    <property type="match status" value="1"/>
</dbReference>
<comment type="pathway">
    <text evidence="2 14">Amino-acid biosynthesis; L-valine biosynthesis; L-valine from pyruvate: step 1/4.</text>
</comment>
<proteinExistence type="inferred from homology"/>
<evidence type="ECO:0000256" key="8">
    <source>
        <dbReference type="ARBA" id="ARBA00022723"/>
    </source>
</evidence>
<organism evidence="18 19">
    <name type="scientific">Algimonas arctica</name>
    <dbReference type="NCBI Taxonomy" id="1479486"/>
    <lineage>
        <taxon>Bacteria</taxon>
        <taxon>Pseudomonadati</taxon>
        <taxon>Pseudomonadota</taxon>
        <taxon>Alphaproteobacteria</taxon>
        <taxon>Maricaulales</taxon>
        <taxon>Robiginitomaculaceae</taxon>
        <taxon>Algimonas</taxon>
    </lineage>
</organism>
<evidence type="ECO:0000256" key="14">
    <source>
        <dbReference type="RuleBase" id="RU003591"/>
    </source>
</evidence>
<dbReference type="UniPathway" id="UPA00049">
    <property type="reaction ID" value="UER00059"/>
</dbReference>
<dbReference type="EC" id="2.2.1.6" evidence="4 14"/>
<dbReference type="Pfam" id="PF02776">
    <property type="entry name" value="TPP_enzyme_N"/>
    <property type="match status" value="1"/>
</dbReference>
<dbReference type="InterPro" id="IPR012846">
    <property type="entry name" value="Acetolactate_synth_lsu"/>
</dbReference>
<dbReference type="CDD" id="cd02015">
    <property type="entry name" value="TPP_AHAS"/>
    <property type="match status" value="1"/>
</dbReference>
<dbReference type="GO" id="GO:0009097">
    <property type="term" value="P:isoleucine biosynthetic process"/>
    <property type="evidence" value="ECO:0007669"/>
    <property type="project" value="UniProtKB-UniPathway"/>
</dbReference>
<dbReference type="InterPro" id="IPR029061">
    <property type="entry name" value="THDP-binding"/>
</dbReference>
<keyword evidence="7 14" id="KW-0808">Transferase</keyword>